<accession>X1SSJ4</accession>
<dbReference type="AlphaFoldDB" id="X1SSJ4"/>
<gene>
    <name evidence="1" type="ORF">S06H3_66739</name>
</gene>
<name>X1SSJ4_9ZZZZ</name>
<feature type="non-terminal residue" evidence="1">
    <location>
        <position position="1"/>
    </location>
</feature>
<organism evidence="1">
    <name type="scientific">marine sediment metagenome</name>
    <dbReference type="NCBI Taxonomy" id="412755"/>
    <lineage>
        <taxon>unclassified sequences</taxon>
        <taxon>metagenomes</taxon>
        <taxon>ecological metagenomes</taxon>
    </lineage>
</organism>
<comment type="caution">
    <text evidence="1">The sequence shown here is derived from an EMBL/GenBank/DDBJ whole genome shotgun (WGS) entry which is preliminary data.</text>
</comment>
<feature type="non-terminal residue" evidence="1">
    <location>
        <position position="48"/>
    </location>
</feature>
<dbReference type="EMBL" id="BARV01045676">
    <property type="protein sequence ID" value="GAI70799.1"/>
    <property type="molecule type" value="Genomic_DNA"/>
</dbReference>
<proteinExistence type="predicted"/>
<protein>
    <submittedName>
        <fullName evidence="1">Uncharacterized protein</fullName>
    </submittedName>
</protein>
<reference evidence="1" key="1">
    <citation type="journal article" date="2014" name="Front. Microbiol.">
        <title>High frequency of phylogenetically diverse reductive dehalogenase-homologous genes in deep subseafloor sedimentary metagenomes.</title>
        <authorList>
            <person name="Kawai M."/>
            <person name="Futagami T."/>
            <person name="Toyoda A."/>
            <person name="Takaki Y."/>
            <person name="Nishi S."/>
            <person name="Hori S."/>
            <person name="Arai W."/>
            <person name="Tsubouchi T."/>
            <person name="Morono Y."/>
            <person name="Uchiyama I."/>
            <person name="Ito T."/>
            <person name="Fujiyama A."/>
            <person name="Inagaki F."/>
            <person name="Takami H."/>
        </authorList>
    </citation>
    <scope>NUCLEOTIDE SEQUENCE</scope>
    <source>
        <strain evidence="1">Expedition CK06-06</strain>
    </source>
</reference>
<evidence type="ECO:0000313" key="1">
    <source>
        <dbReference type="EMBL" id="GAI70799.1"/>
    </source>
</evidence>
<sequence>ISKNLPRGKNANFLVDLMQRSGKFLENHEINKVRIDLGENPANLIWLW</sequence>